<evidence type="ECO:0000256" key="6">
    <source>
        <dbReference type="SAM" id="Phobius"/>
    </source>
</evidence>
<feature type="transmembrane region" description="Helical" evidence="6">
    <location>
        <begin position="69"/>
        <end position="87"/>
    </location>
</feature>
<evidence type="ECO:0000313" key="7">
    <source>
        <dbReference type="EMBL" id="MBM7586363.1"/>
    </source>
</evidence>
<dbReference type="EMBL" id="JAFBDZ010000003">
    <property type="protein sequence ID" value="MBM7586363.1"/>
    <property type="molecule type" value="Genomic_DNA"/>
</dbReference>
<evidence type="ECO:0000256" key="5">
    <source>
        <dbReference type="ARBA" id="ARBA00023136"/>
    </source>
</evidence>
<evidence type="ECO:0000256" key="4">
    <source>
        <dbReference type="ARBA" id="ARBA00022989"/>
    </source>
</evidence>
<feature type="transmembrane region" description="Helical" evidence="6">
    <location>
        <begin position="93"/>
        <end position="119"/>
    </location>
</feature>
<name>A0ABS2NET1_9BACI</name>
<evidence type="ECO:0000256" key="1">
    <source>
        <dbReference type="ARBA" id="ARBA00004651"/>
    </source>
</evidence>
<dbReference type="InterPro" id="IPR051461">
    <property type="entry name" value="UPF0750_membrane"/>
</dbReference>
<dbReference type="PANTHER" id="PTHR33545">
    <property type="entry name" value="UPF0750 MEMBRANE PROTEIN YITT-RELATED"/>
    <property type="match status" value="1"/>
</dbReference>
<keyword evidence="3 6" id="KW-0812">Transmembrane</keyword>
<keyword evidence="8" id="KW-1185">Reference proteome</keyword>
<sequence length="187" mass="20557">MEKLLAIIIGALLVGIGVNGFLVPHHLLDGGMIGLGLIFHYFLGYPTGLCILVLSIPLYIIAWIYERNYFYHGIHGLILTSFSIDVLDFLRELFFVPIFLGAAIGGILVGVGIGLMLIYETSTGGTDMIAQMLAKRVSINVGWLILFIDGIIVVLGLSVLEWKLFMYSLITIVFVGILTSMTVRVKH</sequence>
<dbReference type="InterPro" id="IPR003740">
    <property type="entry name" value="YitT"/>
</dbReference>
<feature type="transmembrane region" description="Helical" evidence="6">
    <location>
        <begin position="140"/>
        <end position="159"/>
    </location>
</feature>
<dbReference type="PROSITE" id="PS00201">
    <property type="entry name" value="FLAVODOXIN"/>
    <property type="match status" value="1"/>
</dbReference>
<evidence type="ECO:0000256" key="3">
    <source>
        <dbReference type="ARBA" id="ARBA00022692"/>
    </source>
</evidence>
<comment type="subcellular location">
    <subcellularLocation>
        <location evidence="1">Cell membrane</location>
        <topology evidence="1">Multi-pass membrane protein</topology>
    </subcellularLocation>
</comment>
<dbReference type="PANTHER" id="PTHR33545:SF5">
    <property type="entry name" value="UPF0750 MEMBRANE PROTEIN YITT"/>
    <property type="match status" value="1"/>
</dbReference>
<dbReference type="Proteomes" id="UP001646157">
    <property type="component" value="Unassembled WGS sequence"/>
</dbReference>
<gene>
    <name evidence="7" type="ORF">JOC86_002915</name>
</gene>
<evidence type="ECO:0000313" key="8">
    <source>
        <dbReference type="Proteomes" id="UP001646157"/>
    </source>
</evidence>
<feature type="transmembrane region" description="Helical" evidence="6">
    <location>
        <begin position="44"/>
        <end position="62"/>
    </location>
</feature>
<dbReference type="RefSeq" id="WP_205173596.1">
    <property type="nucleotide sequence ID" value="NZ_JAFBDZ010000003.1"/>
</dbReference>
<keyword evidence="2" id="KW-1003">Cell membrane</keyword>
<accession>A0ABS2NET1</accession>
<dbReference type="InterPro" id="IPR001226">
    <property type="entry name" value="Flavodoxin_CS"/>
</dbReference>
<dbReference type="Pfam" id="PF02588">
    <property type="entry name" value="YitT_membrane"/>
    <property type="match status" value="1"/>
</dbReference>
<feature type="transmembrane region" description="Helical" evidence="6">
    <location>
        <begin position="165"/>
        <end position="183"/>
    </location>
</feature>
<evidence type="ECO:0000256" key="2">
    <source>
        <dbReference type="ARBA" id="ARBA00022475"/>
    </source>
</evidence>
<protein>
    <submittedName>
        <fullName evidence="7">Uncharacterized membrane-anchored protein YitT (DUF2179 family)</fullName>
    </submittedName>
</protein>
<proteinExistence type="predicted"/>
<organism evidence="7 8">
    <name type="scientific">Rossellomorea pakistanensis</name>
    <dbReference type="NCBI Taxonomy" id="992288"/>
    <lineage>
        <taxon>Bacteria</taxon>
        <taxon>Bacillati</taxon>
        <taxon>Bacillota</taxon>
        <taxon>Bacilli</taxon>
        <taxon>Bacillales</taxon>
        <taxon>Bacillaceae</taxon>
        <taxon>Rossellomorea</taxon>
    </lineage>
</organism>
<keyword evidence="4 6" id="KW-1133">Transmembrane helix</keyword>
<reference evidence="7 8" key="1">
    <citation type="submission" date="2021-01" db="EMBL/GenBank/DDBJ databases">
        <title>Genomic Encyclopedia of Type Strains, Phase IV (KMG-IV): sequencing the most valuable type-strain genomes for metagenomic binning, comparative biology and taxonomic classification.</title>
        <authorList>
            <person name="Goeker M."/>
        </authorList>
    </citation>
    <scope>NUCLEOTIDE SEQUENCE [LARGE SCALE GENOMIC DNA]</scope>
    <source>
        <strain evidence="7 8">DSM 24834</strain>
    </source>
</reference>
<comment type="caution">
    <text evidence="7">The sequence shown here is derived from an EMBL/GenBank/DDBJ whole genome shotgun (WGS) entry which is preliminary data.</text>
</comment>
<keyword evidence="5 6" id="KW-0472">Membrane</keyword>